<comment type="catalytic activity">
    <reaction evidence="6">
        <text>L-aspartate + NADP(+) + H2O = oxaloacetate + NH4(+) + NADPH + H(+)</text>
        <dbReference type="Rhea" id="RHEA:11784"/>
        <dbReference type="ChEBI" id="CHEBI:15377"/>
        <dbReference type="ChEBI" id="CHEBI:15378"/>
        <dbReference type="ChEBI" id="CHEBI:16452"/>
        <dbReference type="ChEBI" id="CHEBI:28938"/>
        <dbReference type="ChEBI" id="CHEBI:29991"/>
        <dbReference type="ChEBI" id="CHEBI:57783"/>
        <dbReference type="ChEBI" id="CHEBI:58349"/>
        <dbReference type="EC" id="1.4.1.21"/>
    </reaction>
</comment>
<evidence type="ECO:0000256" key="2">
    <source>
        <dbReference type="ARBA" id="ARBA00022642"/>
    </source>
</evidence>
<dbReference type="Pfam" id="PF01958">
    <property type="entry name" value="Asp_DH_C"/>
    <property type="match status" value="1"/>
</dbReference>
<dbReference type="HAMAP" id="MF_01265">
    <property type="entry name" value="NadX"/>
    <property type="match status" value="1"/>
</dbReference>
<name>A0A2D6LZV6_9ARCH</name>
<dbReference type="InterPro" id="IPR011182">
    <property type="entry name" value="L-Asp_DH"/>
</dbReference>
<dbReference type="SUPFAM" id="SSF51735">
    <property type="entry name" value="NAD(P)-binding Rossmann-fold domains"/>
    <property type="match status" value="1"/>
</dbReference>
<dbReference type="GO" id="GO:0050661">
    <property type="term" value="F:NADP binding"/>
    <property type="evidence" value="ECO:0007669"/>
    <property type="project" value="UniProtKB-UniRule"/>
</dbReference>
<evidence type="ECO:0000313" key="10">
    <source>
        <dbReference type="Proteomes" id="UP000226592"/>
    </source>
</evidence>
<accession>A0A2D6LZV6</accession>
<proteinExistence type="inferred from homology"/>
<dbReference type="NCBIfam" id="NF009828">
    <property type="entry name" value="PRK13303.1-3"/>
    <property type="match status" value="1"/>
</dbReference>
<feature type="binding site" evidence="6">
    <location>
        <position position="123"/>
    </location>
    <ligand>
        <name>NAD(+)</name>
        <dbReference type="ChEBI" id="CHEBI:57540"/>
    </ligand>
</feature>
<dbReference type="EMBL" id="NZBU01000001">
    <property type="protein sequence ID" value="MAG21693.1"/>
    <property type="molecule type" value="Genomic_DNA"/>
</dbReference>
<sequence>MLGVFGLKIGLIGVGTIGGFLVKRIQEDSSLELCFVLDIDPEKVKDFSEDIVINSISEMGAKKPDLVIEAASQQAIGQYAEHVLSTTNFLVLSVGAFADKGLEEKVKGLCKSNGTKLFAPSGAIAAIDLLKAMQSELEEVEIVSRKNPKGWGREDSEKTIIFEGTAREACKAYPKNINISATVSLNGIGFDKTTVKLVSDPDCGGNRHTLNVKHAFGNFVLDVKAQPTKNPKTSSTAAYSAFDLVKKIQNGINIF</sequence>
<comment type="miscellaneous">
    <text evidence="6">The iminoaspartate product is unstable in aqueous solution and can decompose to oxaloacetate and ammonia.</text>
</comment>
<keyword evidence="5 6" id="KW-0520">NAD</keyword>
<dbReference type="NCBIfam" id="NF009829">
    <property type="entry name" value="PRK13303.1-4"/>
    <property type="match status" value="1"/>
</dbReference>
<evidence type="ECO:0000256" key="3">
    <source>
        <dbReference type="ARBA" id="ARBA00022857"/>
    </source>
</evidence>
<dbReference type="GO" id="GO:0016639">
    <property type="term" value="F:oxidoreductase activity, acting on the CH-NH2 group of donors, NAD or NADP as acceptor"/>
    <property type="evidence" value="ECO:0007669"/>
    <property type="project" value="UniProtKB-UniRule"/>
</dbReference>
<dbReference type="EC" id="1.4.1.21" evidence="6"/>
<feature type="active site" evidence="6">
    <location>
        <position position="208"/>
    </location>
</feature>
<dbReference type="Pfam" id="PF03447">
    <property type="entry name" value="NAD_binding_3"/>
    <property type="match status" value="1"/>
</dbReference>
<evidence type="ECO:0000259" key="8">
    <source>
        <dbReference type="Pfam" id="PF03447"/>
    </source>
</evidence>
<evidence type="ECO:0000313" key="9">
    <source>
        <dbReference type="EMBL" id="MAG21693.1"/>
    </source>
</evidence>
<dbReference type="PIRSF" id="PIRSF005227">
    <property type="entry name" value="Asp_dh_NAD_syn"/>
    <property type="match status" value="1"/>
</dbReference>
<dbReference type="InterPro" id="IPR036291">
    <property type="entry name" value="NAD(P)-bd_dom_sf"/>
</dbReference>
<keyword evidence="3 6" id="KW-0521">NADP</keyword>
<evidence type="ECO:0000256" key="4">
    <source>
        <dbReference type="ARBA" id="ARBA00023002"/>
    </source>
</evidence>
<feature type="domain" description="Aspartate dehydrogenase" evidence="7">
    <location>
        <begin position="156"/>
        <end position="241"/>
    </location>
</feature>
<dbReference type="Proteomes" id="UP000226592">
    <property type="component" value="Unassembled WGS sequence"/>
</dbReference>
<dbReference type="AlphaFoldDB" id="A0A2D6LZV6"/>
<evidence type="ECO:0000256" key="6">
    <source>
        <dbReference type="HAMAP-Rule" id="MF_01265"/>
    </source>
</evidence>
<dbReference type="Gene3D" id="3.30.360.10">
    <property type="entry name" value="Dihydrodipicolinate Reductase, domain 2"/>
    <property type="match status" value="1"/>
</dbReference>
<feature type="binding site" evidence="6">
    <location>
        <position position="178"/>
    </location>
    <ligand>
        <name>NAD(+)</name>
        <dbReference type="ChEBI" id="CHEBI:57540"/>
    </ligand>
</feature>
<dbReference type="SUPFAM" id="SSF55347">
    <property type="entry name" value="Glyceraldehyde-3-phosphate dehydrogenase-like, C-terminal domain"/>
    <property type="match status" value="1"/>
</dbReference>
<dbReference type="PANTHER" id="PTHR31873">
    <property type="entry name" value="L-ASPARTATE DEHYDROGENASE-RELATED"/>
    <property type="match status" value="1"/>
</dbReference>
<keyword evidence="4 6" id="KW-0560">Oxidoreductase</keyword>
<comment type="catalytic activity">
    <reaction evidence="6">
        <text>L-aspartate + NAD(+) + H2O = oxaloacetate + NH4(+) + NADH + H(+)</text>
        <dbReference type="Rhea" id="RHEA:11788"/>
        <dbReference type="ChEBI" id="CHEBI:15377"/>
        <dbReference type="ChEBI" id="CHEBI:15378"/>
        <dbReference type="ChEBI" id="CHEBI:16452"/>
        <dbReference type="ChEBI" id="CHEBI:28938"/>
        <dbReference type="ChEBI" id="CHEBI:29991"/>
        <dbReference type="ChEBI" id="CHEBI:57540"/>
        <dbReference type="ChEBI" id="CHEBI:57945"/>
        <dbReference type="EC" id="1.4.1.21"/>
    </reaction>
</comment>
<dbReference type="PANTHER" id="PTHR31873:SF6">
    <property type="entry name" value="ASPARTATE DEHYDROGENASE DOMAIN-CONTAINING PROTEIN"/>
    <property type="match status" value="1"/>
</dbReference>
<evidence type="ECO:0000259" key="7">
    <source>
        <dbReference type="Pfam" id="PF01958"/>
    </source>
</evidence>
<comment type="similarity">
    <text evidence="1 6">Belongs to the L-aspartate dehydrogenase family.</text>
</comment>
<protein>
    <recommendedName>
        <fullName evidence="6">L-aspartate dehydrogenase</fullName>
        <ecNumber evidence="6">1.4.1.21</ecNumber>
    </recommendedName>
</protein>
<evidence type="ECO:0000256" key="5">
    <source>
        <dbReference type="ARBA" id="ARBA00023027"/>
    </source>
</evidence>
<keyword evidence="2 6" id="KW-0662">Pyridine nucleotide biosynthesis</keyword>
<comment type="caution">
    <text evidence="9">The sequence shown here is derived from an EMBL/GenBank/DDBJ whole genome shotgun (WGS) entry which is preliminary data.</text>
</comment>
<dbReference type="Gene3D" id="3.40.50.720">
    <property type="entry name" value="NAD(P)-binding Rossmann-like Domain"/>
    <property type="match status" value="1"/>
</dbReference>
<comment type="pathway">
    <text evidence="6">Cofactor biosynthesis; NAD(+) biosynthesis; iminoaspartate from L-aspartate (dehydrogenase route): step 1/1.</text>
</comment>
<comment type="function">
    <text evidence="6">Specifically catalyzes the NAD or NADP-dependent dehydrogenation of L-aspartate to iminoaspartate.</text>
</comment>
<dbReference type="UniPathway" id="UPA00253">
    <property type="reaction ID" value="UER00456"/>
</dbReference>
<reference evidence="10" key="1">
    <citation type="submission" date="2017-09" db="EMBL/GenBank/DDBJ databases">
        <title>The Reconstruction of 2,631 Draft Metagenome-Assembled Genomes from the Global Oceans.</title>
        <authorList>
            <person name="Tully B.J."/>
            <person name="Graham E.D."/>
            <person name="Heidelberg J.F."/>
        </authorList>
    </citation>
    <scope>NUCLEOTIDE SEQUENCE [LARGE SCALE GENOMIC DNA]</scope>
</reference>
<dbReference type="GO" id="GO:0009435">
    <property type="term" value="P:NAD+ biosynthetic process"/>
    <property type="evidence" value="ECO:0007669"/>
    <property type="project" value="UniProtKB-UniRule"/>
</dbReference>
<dbReference type="GO" id="GO:0051287">
    <property type="term" value="F:NAD binding"/>
    <property type="evidence" value="ECO:0007669"/>
    <property type="project" value="UniProtKB-UniRule"/>
</dbReference>
<gene>
    <name evidence="6" type="primary">nadX</name>
    <name evidence="9" type="ORF">CL943_00105</name>
</gene>
<dbReference type="GO" id="GO:0033735">
    <property type="term" value="F:aspartate dehydrogenase [NAD(P)+] activity"/>
    <property type="evidence" value="ECO:0007669"/>
    <property type="project" value="UniProtKB-EC"/>
</dbReference>
<dbReference type="InterPro" id="IPR005106">
    <property type="entry name" value="Asp/hSer_DH_NAD-bd"/>
</dbReference>
<feature type="domain" description="Aspartate/homoserine dehydrogenase NAD-binding" evidence="8">
    <location>
        <begin position="13"/>
        <end position="119"/>
    </location>
</feature>
<dbReference type="InterPro" id="IPR020626">
    <property type="entry name" value="Asp_DH_prok"/>
</dbReference>
<dbReference type="InterPro" id="IPR002811">
    <property type="entry name" value="Asp_DH"/>
</dbReference>
<organism evidence="9 10">
    <name type="scientific">Candidatus Iainarchaeum sp</name>
    <dbReference type="NCBI Taxonomy" id="3101447"/>
    <lineage>
        <taxon>Archaea</taxon>
        <taxon>Candidatus Iainarchaeota</taxon>
        <taxon>Candidatus Iainarchaeia</taxon>
        <taxon>Candidatus Iainarchaeales</taxon>
        <taxon>Candidatus Iainarchaeaceae</taxon>
        <taxon>Candidatus Iainarchaeum</taxon>
    </lineage>
</organism>
<evidence type="ECO:0000256" key="1">
    <source>
        <dbReference type="ARBA" id="ARBA00008331"/>
    </source>
</evidence>